<dbReference type="PIRSF" id="PIRSF003354">
    <property type="entry name" value="Coatomer_alpha_subunit"/>
    <property type="match status" value="1"/>
</dbReference>
<feature type="domain" description="COPA/B second beta-propeller" evidence="14">
    <location>
        <begin position="350"/>
        <end position="595"/>
    </location>
</feature>
<dbReference type="CDD" id="cd00200">
    <property type="entry name" value="WD40"/>
    <property type="match status" value="1"/>
</dbReference>
<dbReference type="SUPFAM" id="SSF51004">
    <property type="entry name" value="C-terminal (heme d1) domain of cytochrome cd1-nitrite reductase"/>
    <property type="match status" value="1"/>
</dbReference>
<dbReference type="InterPro" id="IPR006692">
    <property type="entry name" value="Beta-prop_COPA/B_2nd"/>
</dbReference>
<dbReference type="Pfam" id="PF06957">
    <property type="entry name" value="COPI_C"/>
    <property type="match status" value="1"/>
</dbReference>
<keyword evidence="3 12" id="KW-0813">Transport</keyword>
<keyword evidence="10 12" id="KW-0472">Membrane</keyword>
<dbReference type="GO" id="GO:0006891">
    <property type="term" value="P:intra-Golgi vesicle-mediated transport"/>
    <property type="evidence" value="ECO:0007669"/>
    <property type="project" value="TreeGrafter"/>
</dbReference>
<name>A0A2J5HK22_9EURO</name>
<dbReference type="InterPro" id="IPR056176">
    <property type="entry name" value="TPR_COPA_B"/>
</dbReference>
<dbReference type="GO" id="GO:0006886">
    <property type="term" value="P:intracellular protein transport"/>
    <property type="evidence" value="ECO:0007669"/>
    <property type="project" value="UniProtKB-UniRule"/>
</dbReference>
<dbReference type="PRINTS" id="PR00320">
    <property type="entry name" value="GPROTEINBRPT"/>
</dbReference>
<feature type="domain" description="COPA/B TPR" evidence="16">
    <location>
        <begin position="623"/>
        <end position="779"/>
    </location>
</feature>
<dbReference type="GO" id="GO:0030126">
    <property type="term" value="C:COPI vesicle coat"/>
    <property type="evidence" value="ECO:0007669"/>
    <property type="project" value="UniProtKB-UniRule"/>
</dbReference>
<dbReference type="PROSITE" id="PS50082">
    <property type="entry name" value="WD_REPEATS_2"/>
    <property type="match status" value="5"/>
</dbReference>
<evidence type="ECO:0000256" key="8">
    <source>
        <dbReference type="ARBA" id="ARBA00022927"/>
    </source>
</evidence>
<dbReference type="SMART" id="SM00320">
    <property type="entry name" value="WD40"/>
    <property type="match status" value="7"/>
</dbReference>
<dbReference type="Pfam" id="PF04053">
    <property type="entry name" value="B-prop_COPA_B_2nd"/>
    <property type="match status" value="1"/>
</dbReference>
<dbReference type="InterPro" id="IPR016391">
    <property type="entry name" value="Coatomer_asu"/>
</dbReference>
<evidence type="ECO:0000256" key="10">
    <source>
        <dbReference type="ARBA" id="ARBA00023136"/>
    </source>
</evidence>
<evidence type="ECO:0000313" key="17">
    <source>
        <dbReference type="EMBL" id="PLN77346.1"/>
    </source>
</evidence>
<dbReference type="InterPro" id="IPR050844">
    <property type="entry name" value="Coatomer_complex_subunit"/>
</dbReference>
<dbReference type="InterPro" id="IPR010714">
    <property type="entry name" value="Coatomer_asu_C"/>
</dbReference>
<keyword evidence="9 12" id="KW-0333">Golgi apparatus</keyword>
<keyword evidence="5 13" id="KW-0853">WD repeat</keyword>
<dbReference type="Gene3D" id="1.25.40.470">
    <property type="match status" value="1"/>
</dbReference>
<proteinExistence type="predicted"/>
<dbReference type="Proteomes" id="UP000235023">
    <property type="component" value="Unassembled WGS sequence"/>
</dbReference>
<dbReference type="AlphaFoldDB" id="A0A2J5HK22"/>
<comment type="function">
    <text evidence="12">The coatomer is a cytosolic protein complex that binds to dilysine motifs and reversibly associates with Golgi non-clathrin-coated vesicles, which further mediate biosynthetic protein transport from the ER, via the Golgi up to the trans Golgi network.</text>
</comment>
<keyword evidence="7 12" id="KW-0931">ER-Golgi transport</keyword>
<dbReference type="PANTHER" id="PTHR19876">
    <property type="entry name" value="COATOMER"/>
    <property type="match status" value="1"/>
</dbReference>
<evidence type="ECO:0000313" key="18">
    <source>
        <dbReference type="Proteomes" id="UP000235023"/>
    </source>
</evidence>
<keyword evidence="4 12" id="KW-0963">Cytoplasm</keyword>
<dbReference type="InterPro" id="IPR015943">
    <property type="entry name" value="WD40/YVTN_repeat-like_dom_sf"/>
</dbReference>
<evidence type="ECO:0000256" key="4">
    <source>
        <dbReference type="ARBA" id="ARBA00022490"/>
    </source>
</evidence>
<sequence>MQSSPNMLTKFESKSSRAKGIAFHPKRPWILVSLHSSTIQLWDYRMGTLIDRFEEHDGPVRGVDFHPTQPLFVSGGDDYKIKVWSYQTRRCLFTLNGHLDYVRTVFFHHEHPWIVSASDDQTIRIWNWQNRSLICTMTGHNHYVMCAQFHPTEDLIASASLDQSVRIWDISGLRKKHSAAPSTISFEDQMARSNPNQADMFGNTDAVVKFVLEGHDRGVNWVAFHPTLPLICSAGDDRLIKLWRMSDTKAWEVDTCRGHFQNASACVFHPHQDLILSVGEDKTIRVWDLNKRTSVQSFKRDLDRFWVIAAHPEINLFAAGHDTGVMVFKLERERPASAIYQNQLFYITKEKNVRSYDFAKNVESPPMVSLRKLGSAWVPPRTLSYNPAERAILVTSPTDGGVYELIHLPRDATGAVEPTDSKRGQATSAVFVARNRFAVFTQGNQQVDIKDLSNSTTKTIKAPAGTVDIYFGGTGCLLFITPTTVVLFDIQQKKQLAELAVSGVKYVVWSNDGLYAALLSKHNVTVVTKSLEQVSSLHETIRIKSAAWDDTGVLLYSTLNHVKYSLLNGDTGIIRTLDQTVYLVKVKGRSVYCLDRNARPRTLEIDPTEYRFKLALVKRNYDEMLQIIKTSSLVGQSIISYLQKKGYPEIALQFVQDPQTRFELALECGNLDVAIEMARELDRPQLWTRLGSEALAHGNHQIVEMAYQKQRNFDKLSFLYLCTGDEQKLARMAKIAEHRGDFTSRFQNAIYRGDVEDRIQMFKEVDLYPLAYLTAKSHGLTEEAESILEACGLTEDQITLPTLSEPSQVPHPIVPTFKSNWPVKAAGHSSFEKALLGEVGAGDEDGLGAELEVEEEEEEFVGARDTLEDEDEDVTGWDMGDEVNVEEDVDLVDVESPEAGAGSTEADLWARNSPLAADHVAAGSFDTAMQLLNRQVGAVNLAPLKPRFMEVYKSSKTYLPATANLPPLVNYVRRTVDETDSRKVLPVIPRDLETIANADLQEGYAAMRANKLEDGIKIFKNILYSVLVNTVSSEAEVEQAKTIIATAREYILAMSIELARRSLSTDTPEGLKRSLELSAYFTIPKLEVAHRQLALMAAMKLAFANKNYSSALSFANRMLANGGAAKLLDQAKKIKAQCERNPQDKIDIEFDQFAEFDICAASYTPIYGGSPSVSDPFTGAKYHEQYKGTVCRISEVTEIGAPASGLRLFVPGQH</sequence>
<evidence type="ECO:0000256" key="12">
    <source>
        <dbReference type="PIRNR" id="PIRNR003354"/>
    </source>
</evidence>
<dbReference type="InterPro" id="IPR011048">
    <property type="entry name" value="Haem_d1_sf"/>
</dbReference>
<accession>A0A2J5HK22</accession>
<dbReference type="GO" id="GO:0005198">
    <property type="term" value="F:structural molecule activity"/>
    <property type="evidence" value="ECO:0007669"/>
    <property type="project" value="InterPro"/>
</dbReference>
<evidence type="ECO:0000256" key="11">
    <source>
        <dbReference type="ARBA" id="ARBA00023329"/>
    </source>
</evidence>
<evidence type="ECO:0000256" key="6">
    <source>
        <dbReference type="ARBA" id="ARBA00022737"/>
    </source>
</evidence>
<keyword evidence="18" id="KW-1185">Reference proteome</keyword>
<evidence type="ECO:0000259" key="16">
    <source>
        <dbReference type="Pfam" id="PF23953"/>
    </source>
</evidence>
<dbReference type="Gene3D" id="2.130.10.10">
    <property type="entry name" value="YVTN repeat-like/Quinoprotein amine dehydrogenase"/>
    <property type="match status" value="1"/>
</dbReference>
<feature type="repeat" description="WD" evidence="13">
    <location>
        <begin position="256"/>
        <end position="297"/>
    </location>
</feature>
<dbReference type="FunFam" id="1.25.40.470:FF:000002">
    <property type="entry name" value="Coatomer subunit alpha"/>
    <property type="match status" value="1"/>
</dbReference>
<evidence type="ECO:0000256" key="9">
    <source>
        <dbReference type="ARBA" id="ARBA00023034"/>
    </source>
</evidence>
<dbReference type="EMBL" id="KZ559597">
    <property type="protein sequence ID" value="PLN77346.1"/>
    <property type="molecule type" value="Genomic_DNA"/>
</dbReference>
<keyword evidence="6" id="KW-0677">Repeat</keyword>
<feature type="repeat" description="WD" evidence="13">
    <location>
        <begin position="95"/>
        <end position="136"/>
    </location>
</feature>
<dbReference type="InterPro" id="IPR001680">
    <property type="entry name" value="WD40_rpt"/>
</dbReference>
<dbReference type="Pfam" id="PF23953">
    <property type="entry name" value="TPR_COPA_B"/>
    <property type="match status" value="1"/>
</dbReference>
<protein>
    <recommendedName>
        <fullName evidence="12">Coatomer subunit alpha</fullName>
    </recommendedName>
</protein>
<organism evidence="17 18">
    <name type="scientific">Aspergillus taichungensis</name>
    <dbReference type="NCBI Taxonomy" id="482145"/>
    <lineage>
        <taxon>Eukaryota</taxon>
        <taxon>Fungi</taxon>
        <taxon>Dikarya</taxon>
        <taxon>Ascomycota</taxon>
        <taxon>Pezizomycotina</taxon>
        <taxon>Eurotiomycetes</taxon>
        <taxon>Eurotiomycetidae</taxon>
        <taxon>Eurotiales</taxon>
        <taxon>Aspergillaceae</taxon>
        <taxon>Aspergillus</taxon>
        <taxon>Aspergillus subgen. Circumdati</taxon>
    </lineage>
</organism>
<dbReference type="GO" id="GO:0006888">
    <property type="term" value="P:endoplasmic reticulum to Golgi vesicle-mediated transport"/>
    <property type="evidence" value="ECO:0007669"/>
    <property type="project" value="InterPro"/>
</dbReference>
<comment type="subcellular location">
    <subcellularLocation>
        <location evidence="12">Cytoplasm</location>
    </subcellularLocation>
    <subcellularLocation>
        <location evidence="1 12">Golgi apparatus membrane</location>
        <topology evidence="1 12">Peripheral membrane protein</topology>
        <orientation evidence="1">Cytoplasmic side</orientation>
    </subcellularLocation>
    <subcellularLocation>
        <location evidence="2">Cytoplasmic vesicle</location>
        <location evidence="2">COPI-coated vesicle membrane</location>
        <topology evidence="2">Peripheral membrane protein</topology>
        <orientation evidence="2">Cytoplasmic side</orientation>
    </subcellularLocation>
</comment>
<comment type="subunit">
    <text evidence="12">Oligomeric complex that consists of at least the alpha, beta, beta', gamma, delta, epsilon and zeta subunits.</text>
</comment>
<dbReference type="GO" id="GO:0000139">
    <property type="term" value="C:Golgi membrane"/>
    <property type="evidence" value="ECO:0007669"/>
    <property type="project" value="UniProtKB-SubCell"/>
</dbReference>
<evidence type="ECO:0000256" key="3">
    <source>
        <dbReference type="ARBA" id="ARBA00022448"/>
    </source>
</evidence>
<dbReference type="InterPro" id="IPR019775">
    <property type="entry name" value="WD40_repeat_CS"/>
</dbReference>
<gene>
    <name evidence="17" type="ORF">BDW42DRAFT_176958</name>
</gene>
<evidence type="ECO:0000259" key="15">
    <source>
        <dbReference type="Pfam" id="PF06957"/>
    </source>
</evidence>
<dbReference type="InterPro" id="IPR020472">
    <property type="entry name" value="WD40_PAC1"/>
</dbReference>
<dbReference type="InterPro" id="IPR036322">
    <property type="entry name" value="WD40_repeat_dom_sf"/>
</dbReference>
<feature type="domain" description="Coatomer alpha subunit C-terminal" evidence="15">
    <location>
        <begin position="841"/>
        <end position="1208"/>
    </location>
</feature>
<dbReference type="PANTHER" id="PTHR19876:SF1">
    <property type="entry name" value="COATOMER SUBUNIT ALPHA"/>
    <property type="match status" value="1"/>
</dbReference>
<dbReference type="InterPro" id="IPR047312">
    <property type="entry name" value="Coatomer_alpha_WD-assoc_reg"/>
</dbReference>
<dbReference type="PROSITE" id="PS50294">
    <property type="entry name" value="WD_REPEATS_REGION"/>
    <property type="match status" value="5"/>
</dbReference>
<dbReference type="FunFam" id="2.130.10.10:FF:000022">
    <property type="entry name" value="Coatomer subunit alpha"/>
    <property type="match status" value="1"/>
</dbReference>
<evidence type="ECO:0000256" key="2">
    <source>
        <dbReference type="ARBA" id="ARBA00004347"/>
    </source>
</evidence>
<dbReference type="OrthoDB" id="10261470at2759"/>
<feature type="repeat" description="WD" evidence="13">
    <location>
        <begin position="53"/>
        <end position="94"/>
    </location>
</feature>
<evidence type="ECO:0000259" key="14">
    <source>
        <dbReference type="Pfam" id="PF04053"/>
    </source>
</evidence>
<feature type="repeat" description="WD" evidence="13">
    <location>
        <begin position="137"/>
        <end position="178"/>
    </location>
</feature>
<keyword evidence="11" id="KW-0968">Cytoplasmic vesicle</keyword>
<dbReference type="SUPFAM" id="SSF50978">
    <property type="entry name" value="WD40 repeat-like"/>
    <property type="match status" value="1"/>
</dbReference>
<feature type="repeat" description="WD" evidence="13">
    <location>
        <begin position="212"/>
        <end position="253"/>
    </location>
</feature>
<dbReference type="CDD" id="cd22948">
    <property type="entry name" value="Coatomer_WDAD_alpha"/>
    <property type="match status" value="1"/>
</dbReference>
<reference evidence="18" key="1">
    <citation type="submission" date="2017-12" db="EMBL/GenBank/DDBJ databases">
        <authorList>
            <consortium name="DOE Joint Genome Institute"/>
            <person name="Mondo S.J."/>
            <person name="Kjaerbolling I."/>
            <person name="Vesth T.C."/>
            <person name="Frisvad J.C."/>
            <person name="Nybo J.L."/>
            <person name="Theobald S."/>
            <person name="Kuo A."/>
            <person name="Bowyer P."/>
            <person name="Matsuda Y."/>
            <person name="Lyhne E.K."/>
            <person name="Kogle M.E."/>
            <person name="Clum A."/>
            <person name="Lipzen A."/>
            <person name="Salamov A."/>
            <person name="Ngan C.Y."/>
            <person name="Daum C."/>
            <person name="Chiniquy J."/>
            <person name="Barry K."/>
            <person name="LaButti K."/>
            <person name="Haridas S."/>
            <person name="Simmons B.A."/>
            <person name="Magnuson J.K."/>
            <person name="Mortensen U.H."/>
            <person name="Larsen T.O."/>
            <person name="Grigoriev I.V."/>
            <person name="Baker S.E."/>
            <person name="Andersen M.R."/>
            <person name="Nordberg H.P."/>
            <person name="Cantor M.N."/>
            <person name="Hua S.X."/>
        </authorList>
    </citation>
    <scope>NUCLEOTIDE SEQUENCE [LARGE SCALE GENOMIC DNA]</scope>
    <source>
        <strain evidence="18">IBT 19404</strain>
    </source>
</reference>
<dbReference type="PROSITE" id="PS00678">
    <property type="entry name" value="WD_REPEATS_1"/>
    <property type="match status" value="2"/>
</dbReference>
<evidence type="ECO:0000256" key="1">
    <source>
        <dbReference type="ARBA" id="ARBA00004255"/>
    </source>
</evidence>
<evidence type="ECO:0000256" key="13">
    <source>
        <dbReference type="PROSITE-ProRule" id="PRU00221"/>
    </source>
</evidence>
<keyword evidence="8 12" id="KW-0653">Protein transport</keyword>
<dbReference type="Pfam" id="PF00400">
    <property type="entry name" value="WD40"/>
    <property type="match status" value="5"/>
</dbReference>
<evidence type="ECO:0000256" key="5">
    <source>
        <dbReference type="ARBA" id="ARBA00022574"/>
    </source>
</evidence>
<evidence type="ECO:0000256" key="7">
    <source>
        <dbReference type="ARBA" id="ARBA00022892"/>
    </source>
</evidence>
<dbReference type="GO" id="GO:0006890">
    <property type="term" value="P:retrograde vesicle-mediated transport, Golgi to endoplasmic reticulum"/>
    <property type="evidence" value="ECO:0007669"/>
    <property type="project" value="TreeGrafter"/>
</dbReference>